<feature type="non-terminal residue" evidence="2">
    <location>
        <position position="1"/>
    </location>
</feature>
<sequence length="815" mass="93623">LPATSAPKKTITKINDAKQTVSSKLFKRNLKTSADLFPKPVEDSKTSKDSSKQINQQTETEPSEASNTKDTKIESDECLTSKSVSPKSDERPLDPSPRKMIFLDSLPGSTKIKTPNTSSTSPLSDLKRKILNKRSQILEKRTSHIQNLKNEIGFIRTPTRPCNLKLLKKDNSLESDVTMAVDTEYSADGGTKMNNDETSKVLVPNLKTKIRIAKKLKTDEPKTSDGNDLEKAVVAFEKSDSFVKKLKIASPDEQKTSNGKDSVEPIVAFEKNSKIASPDGAKQNTAEVQMKSNTLIEEQTNRKRKRMRLKSDTDLTEKVPKILKNHNTDNSLENREFPEKIKPYSIEEMPKIAHNIDNCLAKDNFCSKPKDSDASFGQEELNNRSNILERLKDICWYEDRDSNCGQERFDNGSNIFEKSNKEHDLSFGRELLDYGSNPFIASNEQCAHQKAQKPKLKEISPIEIRIKRCKKLLIEAITTGDISYIKTFKKFDIPPQARSIVNIFLYDNDSLANTYTHNFKNVLSTSILTETQLLFVKFIMKYVIDDSGNHRLVPALCREITRFILRFSFNKNNANKVSVCIQYTELLAMLCQKYELTQIVLTFMYWVLYWLKQMAYPLVFTVLKIYPNIIPPYQYGKKLSPIIEAILICIMNCPSNSSNPSHKYVFELKRMLWRNERYKYPADILDKVEVNKRLLSRLEDKGALWAIMLLCKREDYRWVYSNILLPKLDFVKNNYQDCSLAALSVKLIVNILKSFPKGKMETEINHMISEFKVINSNIEVDSKIKMEIGKVFKYLSFSGFRDCRNYLKEHEGERK</sequence>
<feature type="compositionally biased region" description="Basic and acidic residues" evidence="1">
    <location>
        <begin position="87"/>
        <end position="97"/>
    </location>
</feature>
<protein>
    <submittedName>
        <fullName evidence="2">Uncharacterized protein</fullName>
    </submittedName>
</protein>
<proteinExistence type="predicted"/>
<accession>A0A1B6C348</accession>
<dbReference type="EMBL" id="GEDC01029673">
    <property type="protein sequence ID" value="JAS07625.1"/>
    <property type="molecule type" value="Transcribed_RNA"/>
</dbReference>
<name>A0A1B6C348_9HEMI</name>
<feature type="region of interest" description="Disordered" evidence="1">
    <location>
        <begin position="27"/>
        <end position="99"/>
    </location>
</feature>
<gene>
    <name evidence="2" type="ORF">g.14469</name>
</gene>
<organism evidence="2">
    <name type="scientific">Clastoptera arizonana</name>
    <name type="common">Arizona spittle bug</name>
    <dbReference type="NCBI Taxonomy" id="38151"/>
    <lineage>
        <taxon>Eukaryota</taxon>
        <taxon>Metazoa</taxon>
        <taxon>Ecdysozoa</taxon>
        <taxon>Arthropoda</taxon>
        <taxon>Hexapoda</taxon>
        <taxon>Insecta</taxon>
        <taxon>Pterygota</taxon>
        <taxon>Neoptera</taxon>
        <taxon>Paraneoptera</taxon>
        <taxon>Hemiptera</taxon>
        <taxon>Auchenorrhyncha</taxon>
        <taxon>Cercopoidea</taxon>
        <taxon>Clastopteridae</taxon>
        <taxon>Clastoptera</taxon>
    </lineage>
</organism>
<evidence type="ECO:0000256" key="1">
    <source>
        <dbReference type="SAM" id="MobiDB-lite"/>
    </source>
</evidence>
<evidence type="ECO:0000313" key="2">
    <source>
        <dbReference type="EMBL" id="JAS07625.1"/>
    </source>
</evidence>
<feature type="compositionally biased region" description="Polar residues" evidence="1">
    <location>
        <begin position="52"/>
        <end position="66"/>
    </location>
</feature>
<dbReference type="AlphaFoldDB" id="A0A1B6C348"/>
<feature type="compositionally biased region" description="Basic and acidic residues" evidence="1">
    <location>
        <begin position="40"/>
        <end position="51"/>
    </location>
</feature>
<reference evidence="2" key="1">
    <citation type="submission" date="2015-12" db="EMBL/GenBank/DDBJ databases">
        <title>De novo transcriptome assembly of four potential Pierce s Disease insect vectors from Arizona vineyards.</title>
        <authorList>
            <person name="Tassone E.E."/>
        </authorList>
    </citation>
    <scope>NUCLEOTIDE SEQUENCE</scope>
</reference>